<evidence type="ECO:0000313" key="2">
    <source>
        <dbReference type="Proteomes" id="UP000054270"/>
    </source>
</evidence>
<accession>A0A0D2NCC6</accession>
<dbReference type="EMBL" id="KN817615">
    <property type="protein sequence ID" value="KJA16759.1"/>
    <property type="molecule type" value="Genomic_DNA"/>
</dbReference>
<dbReference type="Proteomes" id="UP000054270">
    <property type="component" value="Unassembled WGS sequence"/>
</dbReference>
<evidence type="ECO:0008006" key="3">
    <source>
        <dbReference type="Google" id="ProtNLM"/>
    </source>
</evidence>
<name>A0A0D2NCC6_HYPSF</name>
<sequence length="641" mass="72172">MAILLDLPTELLLDILKRNGTGILDLYPIALVSRRLNSIAIPLAFPDIDTHDIENVFAITFDGPSCELTPKQRDTAEVSWDIRGIDAGLLLFAFDITSVDDIYCTFLDPLLEASALSHNLTRFAYFVARLTAVRSVTLWLKVVDEHRYARSHPHSAFPTSIANILNYLLQLLAIKGCKHLFIYDETHGTPTPLDPMAEITGATTDTSHFLSEDAARRAINTTPQQPAHHTRKTGMISKLASRLANSPFKSKSRSLPSSKLHTRTKITHYSRHATPFSSLAMLRSIHLQSAIPLLPLCLPELLSLIRGSVHTLTSLTLSRISLDQHIFNSSLSGIMSPEDSSITHFSVTNCIGIWPKTLLDILRYLQDRLEYLELDKTMALLPEYRPDSPIKHLHFPQLHIVDVPLDWMVYIVGHPTNNSLNTSNPNYIIPLPALSSMSLYCRTIEAINFTYSVFHPSLSAVLEPIYFQKGPLLRRGFASDMKISLEITLDEDKEKEWQMDNDRAVLNMTASSYYKSNIPPTTSRAPLPWHLVTYLRLCTSPPEDTFEAHTLARWVTTIFPGVVEVEILLPGIIIDGVFPPPSDRKAYQKHALDILSLEQSCKNSAKFQVTASIFRSCQYNLISTYMCLFSTVIYKKYKNRG</sequence>
<keyword evidence="2" id="KW-1185">Reference proteome</keyword>
<dbReference type="OrthoDB" id="3037258at2759"/>
<organism evidence="1 2">
    <name type="scientific">Hypholoma sublateritium (strain FD-334 SS-4)</name>
    <dbReference type="NCBI Taxonomy" id="945553"/>
    <lineage>
        <taxon>Eukaryota</taxon>
        <taxon>Fungi</taxon>
        <taxon>Dikarya</taxon>
        <taxon>Basidiomycota</taxon>
        <taxon>Agaricomycotina</taxon>
        <taxon>Agaricomycetes</taxon>
        <taxon>Agaricomycetidae</taxon>
        <taxon>Agaricales</taxon>
        <taxon>Agaricineae</taxon>
        <taxon>Strophariaceae</taxon>
        <taxon>Hypholoma</taxon>
    </lineage>
</organism>
<protein>
    <recommendedName>
        <fullName evidence="3">F-box domain-containing protein</fullName>
    </recommendedName>
</protein>
<proteinExistence type="predicted"/>
<reference evidence="2" key="1">
    <citation type="submission" date="2014-04" db="EMBL/GenBank/DDBJ databases">
        <title>Evolutionary Origins and Diversification of the Mycorrhizal Mutualists.</title>
        <authorList>
            <consortium name="DOE Joint Genome Institute"/>
            <consortium name="Mycorrhizal Genomics Consortium"/>
            <person name="Kohler A."/>
            <person name="Kuo A."/>
            <person name="Nagy L.G."/>
            <person name="Floudas D."/>
            <person name="Copeland A."/>
            <person name="Barry K.W."/>
            <person name="Cichocki N."/>
            <person name="Veneault-Fourrey C."/>
            <person name="LaButti K."/>
            <person name="Lindquist E.A."/>
            <person name="Lipzen A."/>
            <person name="Lundell T."/>
            <person name="Morin E."/>
            <person name="Murat C."/>
            <person name="Riley R."/>
            <person name="Ohm R."/>
            <person name="Sun H."/>
            <person name="Tunlid A."/>
            <person name="Henrissat B."/>
            <person name="Grigoriev I.V."/>
            <person name="Hibbett D.S."/>
            <person name="Martin F."/>
        </authorList>
    </citation>
    <scope>NUCLEOTIDE SEQUENCE [LARGE SCALE GENOMIC DNA]</scope>
    <source>
        <strain evidence="2">FD-334 SS-4</strain>
    </source>
</reference>
<gene>
    <name evidence="1" type="ORF">HYPSUDRAFT_47021</name>
</gene>
<evidence type="ECO:0000313" key="1">
    <source>
        <dbReference type="EMBL" id="KJA16759.1"/>
    </source>
</evidence>
<dbReference type="AlphaFoldDB" id="A0A0D2NCC6"/>